<feature type="region of interest" description="Disordered" evidence="1">
    <location>
        <begin position="381"/>
        <end position="418"/>
    </location>
</feature>
<evidence type="ECO:0000313" key="3">
    <source>
        <dbReference type="Proteomes" id="UP001153954"/>
    </source>
</evidence>
<gene>
    <name evidence="2" type="ORF">EEDITHA_LOCUS7161</name>
</gene>
<dbReference type="AlphaFoldDB" id="A0AAU9U0H8"/>
<feature type="compositionally biased region" description="Acidic residues" evidence="1">
    <location>
        <begin position="28"/>
        <end position="38"/>
    </location>
</feature>
<sequence>MSEISKGNSFHLLSGDDEEHQSRQENNENNDFEWDNIETELPQRQERLTEKRQRNNSNESEDDEDFITVRRNNKKLARSYSKVSDKDNQNTKNVNNSITFEVCLTSTQTLPKQIALAKLLNAENIKEVLRIKYKGPYKVLVKFEKKEETDKLLNCKKIKEMGCKCQMTDEMSFSYGIVKYIDIDLKEEEIREIFQCQNKIVSVKRLKRLTGDGQWVDSETIRMCFQSSTLPPYIHGYGCRFKVEPYTFPVTQCSGCWKYGHLVRFCPTKNIMCPKCGNDHANCETTKYTCLNCNGNHMALDKSCPVFTKEKEIRKIMSTENCSYRKAFEKFEDKKQTFINDLMSECSGIENEFTSTKQSTKRTYRDIVVTEAIIHKENLQKNNLGGTTKNKSEKKKKKRNQKEAGLTEYSRVSNTNSLEEITTRTISKKKSNKL</sequence>
<dbReference type="Proteomes" id="UP001153954">
    <property type="component" value="Unassembled WGS sequence"/>
</dbReference>
<protein>
    <recommendedName>
        <fullName evidence="4">Gag-like protein</fullName>
    </recommendedName>
</protein>
<feature type="region of interest" description="Disordered" evidence="1">
    <location>
        <begin position="1"/>
        <end position="68"/>
    </location>
</feature>
<reference evidence="2" key="1">
    <citation type="submission" date="2022-03" db="EMBL/GenBank/DDBJ databases">
        <authorList>
            <person name="Tunstrom K."/>
        </authorList>
    </citation>
    <scope>NUCLEOTIDE SEQUENCE</scope>
</reference>
<feature type="compositionally biased region" description="Basic and acidic residues" evidence="1">
    <location>
        <begin position="41"/>
        <end position="53"/>
    </location>
</feature>
<comment type="caution">
    <text evidence="2">The sequence shown here is derived from an EMBL/GenBank/DDBJ whole genome shotgun (WGS) entry which is preliminary data.</text>
</comment>
<name>A0AAU9U0H8_EUPED</name>
<proteinExistence type="predicted"/>
<accession>A0AAU9U0H8</accession>
<organism evidence="2 3">
    <name type="scientific">Euphydryas editha</name>
    <name type="common">Edith's checkerspot</name>
    <dbReference type="NCBI Taxonomy" id="104508"/>
    <lineage>
        <taxon>Eukaryota</taxon>
        <taxon>Metazoa</taxon>
        <taxon>Ecdysozoa</taxon>
        <taxon>Arthropoda</taxon>
        <taxon>Hexapoda</taxon>
        <taxon>Insecta</taxon>
        <taxon>Pterygota</taxon>
        <taxon>Neoptera</taxon>
        <taxon>Endopterygota</taxon>
        <taxon>Lepidoptera</taxon>
        <taxon>Glossata</taxon>
        <taxon>Ditrysia</taxon>
        <taxon>Papilionoidea</taxon>
        <taxon>Nymphalidae</taxon>
        <taxon>Nymphalinae</taxon>
        <taxon>Euphydryas</taxon>
    </lineage>
</organism>
<evidence type="ECO:0000256" key="1">
    <source>
        <dbReference type="SAM" id="MobiDB-lite"/>
    </source>
</evidence>
<dbReference type="EMBL" id="CAKOGL010000010">
    <property type="protein sequence ID" value="CAH2091284.1"/>
    <property type="molecule type" value="Genomic_DNA"/>
</dbReference>
<evidence type="ECO:0000313" key="2">
    <source>
        <dbReference type="EMBL" id="CAH2091284.1"/>
    </source>
</evidence>
<keyword evidence="3" id="KW-1185">Reference proteome</keyword>
<evidence type="ECO:0008006" key="4">
    <source>
        <dbReference type="Google" id="ProtNLM"/>
    </source>
</evidence>